<dbReference type="EMBL" id="CAXAMM010038615">
    <property type="protein sequence ID" value="CAK9079482.1"/>
    <property type="molecule type" value="Genomic_DNA"/>
</dbReference>
<name>A0ABP0PTW9_9DINO</name>
<evidence type="ECO:0000313" key="13">
    <source>
        <dbReference type="Proteomes" id="UP001642464"/>
    </source>
</evidence>
<evidence type="ECO:0000256" key="1">
    <source>
        <dbReference type="ARBA" id="ARBA00004138"/>
    </source>
</evidence>
<keyword evidence="6" id="KW-0175">Coiled coil</keyword>
<dbReference type="InterPro" id="IPR023379">
    <property type="entry name" value="BART_dom"/>
</dbReference>
<feature type="region of interest" description="Disordered" evidence="10">
    <location>
        <begin position="172"/>
        <end position="197"/>
    </location>
</feature>
<sequence>MTTPLRWMGNISIFAQYLTWSGLAADLQQLHGLQVSKLSMSELSHDERELVLQVKTWFTCTEMEALVQTAVQFADANCAIFEPELGEHKLVYTQLHNEFKQLFEDRLNSFLASIGATPEAFYAAFEKAGHEGEVQTMAELMYTCLEYEFFCQIMCERKRELEAQHATGVLPQPHAPGISGYGGHKDGYSGPGAPSAA</sequence>
<feature type="domain" description="BART" evidence="11">
    <location>
        <begin position="71"/>
        <end position="162"/>
    </location>
</feature>
<proteinExistence type="inferred from homology"/>
<organism evidence="12 13">
    <name type="scientific">Durusdinium trenchii</name>
    <dbReference type="NCBI Taxonomy" id="1381693"/>
    <lineage>
        <taxon>Eukaryota</taxon>
        <taxon>Sar</taxon>
        <taxon>Alveolata</taxon>
        <taxon>Dinophyceae</taxon>
        <taxon>Suessiales</taxon>
        <taxon>Symbiodiniaceae</taxon>
        <taxon>Durusdinium</taxon>
    </lineage>
</organism>
<evidence type="ECO:0000256" key="9">
    <source>
        <dbReference type="ARBA" id="ARBA00031593"/>
    </source>
</evidence>
<dbReference type="Proteomes" id="UP001642464">
    <property type="component" value="Unassembled WGS sequence"/>
</dbReference>
<evidence type="ECO:0000256" key="5">
    <source>
        <dbReference type="ARBA" id="ARBA00022490"/>
    </source>
</evidence>
<dbReference type="InterPro" id="IPR042541">
    <property type="entry name" value="BART_sf"/>
</dbReference>
<keyword evidence="12" id="KW-0282">Flagellum</keyword>
<dbReference type="PANTHER" id="PTHR21532">
    <property type="entry name" value="PHOSPHODIESTERASE HL"/>
    <property type="match status" value="1"/>
</dbReference>
<comment type="subcellular location">
    <subcellularLocation>
        <location evidence="1">Cell projection</location>
        <location evidence="1">Cilium</location>
    </subcellularLocation>
    <subcellularLocation>
        <location evidence="2">Cytoplasm</location>
    </subcellularLocation>
</comment>
<evidence type="ECO:0000256" key="3">
    <source>
        <dbReference type="ARBA" id="ARBA00007460"/>
    </source>
</evidence>
<dbReference type="Pfam" id="PF11527">
    <property type="entry name" value="ARL2_Bind_BART"/>
    <property type="match status" value="1"/>
</dbReference>
<evidence type="ECO:0000313" key="12">
    <source>
        <dbReference type="EMBL" id="CAK9079482.1"/>
    </source>
</evidence>
<evidence type="ECO:0000256" key="8">
    <source>
        <dbReference type="ARBA" id="ARBA00023273"/>
    </source>
</evidence>
<dbReference type="Gene3D" id="1.20.1520.10">
    <property type="entry name" value="ADP-ribosylation factor-like 2-binding protein, domain"/>
    <property type="match status" value="1"/>
</dbReference>
<comment type="similarity">
    <text evidence="3">Belongs to the CFAP36 family.</text>
</comment>
<dbReference type="InterPro" id="IPR038888">
    <property type="entry name" value="CFAP36"/>
</dbReference>
<keyword evidence="13" id="KW-1185">Reference proteome</keyword>
<reference evidence="12 13" key="1">
    <citation type="submission" date="2024-02" db="EMBL/GenBank/DDBJ databases">
        <authorList>
            <person name="Chen Y."/>
            <person name="Shah S."/>
            <person name="Dougan E. K."/>
            <person name="Thang M."/>
            <person name="Chan C."/>
        </authorList>
    </citation>
    <scope>NUCLEOTIDE SEQUENCE [LARGE SCALE GENOMIC DNA]</scope>
</reference>
<keyword evidence="8" id="KW-0966">Cell projection</keyword>
<keyword evidence="7" id="KW-0969">Cilium</keyword>
<protein>
    <recommendedName>
        <fullName evidence="4">Cilia- and flagella-associated protein 36</fullName>
    </recommendedName>
    <alternativeName>
        <fullName evidence="9">Coiled-coil domain-containing protein 104</fullName>
    </alternativeName>
</protein>
<gene>
    <name evidence="12" type="ORF">SCF082_LOCUS37924</name>
</gene>
<evidence type="ECO:0000256" key="10">
    <source>
        <dbReference type="SAM" id="MobiDB-lite"/>
    </source>
</evidence>
<accession>A0ABP0PTW9</accession>
<evidence type="ECO:0000256" key="6">
    <source>
        <dbReference type="ARBA" id="ARBA00023054"/>
    </source>
</evidence>
<evidence type="ECO:0000256" key="7">
    <source>
        <dbReference type="ARBA" id="ARBA00023069"/>
    </source>
</evidence>
<dbReference type="PANTHER" id="PTHR21532:SF0">
    <property type="entry name" value="CILIA- AND FLAGELLA-ASSOCIATED PROTEIN 36"/>
    <property type="match status" value="1"/>
</dbReference>
<comment type="caution">
    <text evidence="12">The sequence shown here is derived from an EMBL/GenBank/DDBJ whole genome shotgun (WGS) entry which is preliminary data.</text>
</comment>
<evidence type="ECO:0000256" key="2">
    <source>
        <dbReference type="ARBA" id="ARBA00004496"/>
    </source>
</evidence>
<keyword evidence="5" id="KW-0963">Cytoplasm</keyword>
<evidence type="ECO:0000259" key="11">
    <source>
        <dbReference type="Pfam" id="PF11527"/>
    </source>
</evidence>
<evidence type="ECO:0000256" key="4">
    <source>
        <dbReference type="ARBA" id="ARBA00021815"/>
    </source>
</evidence>